<dbReference type="EMBL" id="FTNO01000001">
    <property type="protein sequence ID" value="SIQ98155.1"/>
    <property type="molecule type" value="Genomic_DNA"/>
</dbReference>
<dbReference type="SUPFAM" id="SSF56281">
    <property type="entry name" value="Metallo-hydrolase/oxidoreductase"/>
    <property type="match status" value="1"/>
</dbReference>
<organism evidence="2 3">
    <name type="scientific">Haladaptatus litoreus</name>
    <dbReference type="NCBI Taxonomy" id="553468"/>
    <lineage>
        <taxon>Archaea</taxon>
        <taxon>Methanobacteriati</taxon>
        <taxon>Methanobacteriota</taxon>
        <taxon>Stenosarchaea group</taxon>
        <taxon>Halobacteria</taxon>
        <taxon>Halobacteriales</taxon>
        <taxon>Haladaptataceae</taxon>
        <taxon>Haladaptatus</taxon>
    </lineage>
</organism>
<protein>
    <submittedName>
        <fullName evidence="2">Pyrroloquinoline quinone biosynthesis protein B</fullName>
    </submittedName>
</protein>
<accession>A0A1N6X757</accession>
<dbReference type="Pfam" id="PF12706">
    <property type="entry name" value="Lactamase_B_2"/>
    <property type="match status" value="1"/>
</dbReference>
<dbReference type="InterPro" id="IPR001279">
    <property type="entry name" value="Metallo-B-lactamas"/>
</dbReference>
<dbReference type="Gene3D" id="3.60.15.10">
    <property type="entry name" value="Ribonuclease Z/Hydroxyacylglutathione hydrolase-like"/>
    <property type="match status" value="1"/>
</dbReference>
<evidence type="ECO:0000259" key="1">
    <source>
        <dbReference type="SMART" id="SM00849"/>
    </source>
</evidence>
<dbReference type="RefSeq" id="WP_076428515.1">
    <property type="nucleotide sequence ID" value="NZ_FTNO01000001.1"/>
</dbReference>
<reference evidence="3" key="1">
    <citation type="submission" date="2017-01" db="EMBL/GenBank/DDBJ databases">
        <authorList>
            <person name="Varghese N."/>
            <person name="Submissions S."/>
        </authorList>
    </citation>
    <scope>NUCLEOTIDE SEQUENCE [LARGE SCALE GENOMIC DNA]</scope>
    <source>
        <strain evidence="3">CGMCC 1.7737</strain>
    </source>
</reference>
<sequence>MRIRVLGTAQDEGIPRLDCECNQCSAGIVRHGPAIAVESNEKTILVDAPPDVKQTIGLTTVDCILLTHAHVGHYGGLFYFGREGYDAERKPLHCSERMATWLRDGNKAYHHLVARENVELCPFVPDEPFELGGLTCHPISVPHRNEDADTVGFRFEENDSSLTYIPDIDYWTQKAERAVRKSDIALVDGTFYSMAEVGGRNVPHPTIPETMERFEGCETDLYFTHLNHTNPVADSSTPEYRTVVERGFEVVSDLQVFSLKYV</sequence>
<dbReference type="OrthoDB" id="53037at2157"/>
<dbReference type="InterPro" id="IPR036866">
    <property type="entry name" value="RibonucZ/Hydroxyglut_hydro"/>
</dbReference>
<keyword evidence="3" id="KW-1185">Reference proteome</keyword>
<dbReference type="PANTHER" id="PTHR42663:SF6">
    <property type="entry name" value="HYDROLASE C777.06C-RELATED"/>
    <property type="match status" value="1"/>
</dbReference>
<name>A0A1N6X757_9EURY</name>
<gene>
    <name evidence="2" type="ORF">SAMN05421858_1016</name>
</gene>
<feature type="domain" description="Metallo-beta-lactamase" evidence="1">
    <location>
        <begin position="31"/>
        <end position="225"/>
    </location>
</feature>
<evidence type="ECO:0000313" key="3">
    <source>
        <dbReference type="Proteomes" id="UP000186914"/>
    </source>
</evidence>
<proteinExistence type="predicted"/>
<evidence type="ECO:0000313" key="2">
    <source>
        <dbReference type="EMBL" id="SIQ98155.1"/>
    </source>
</evidence>
<dbReference type="Proteomes" id="UP000186914">
    <property type="component" value="Unassembled WGS sequence"/>
</dbReference>
<dbReference type="PANTHER" id="PTHR42663">
    <property type="entry name" value="HYDROLASE C777.06C-RELATED-RELATED"/>
    <property type="match status" value="1"/>
</dbReference>
<dbReference type="SMART" id="SM00849">
    <property type="entry name" value="Lactamase_B"/>
    <property type="match status" value="1"/>
</dbReference>
<dbReference type="AlphaFoldDB" id="A0A1N6X757"/>